<comment type="cofactor">
    <cofactor evidence="5">
        <name>Mn(2+)</name>
        <dbReference type="ChEBI" id="CHEBI:29035"/>
    </cofactor>
    <text evidence="5">Binds 2 manganese ions per subunit.</text>
</comment>
<dbReference type="PROSITE" id="PS51409">
    <property type="entry name" value="ARGINASE_2"/>
    <property type="match status" value="1"/>
</dbReference>
<keyword evidence="1 5" id="KW-0479">Metal-binding</keyword>
<feature type="binding site" evidence="5">
    <location>
        <position position="136"/>
    </location>
    <ligand>
        <name>Mn(2+)</name>
        <dbReference type="ChEBI" id="CHEBI:29035"/>
        <label>1</label>
    </ligand>
</feature>
<evidence type="ECO:0000256" key="5">
    <source>
        <dbReference type="HAMAP-Rule" id="MF_00737"/>
    </source>
</evidence>
<dbReference type="PANTHER" id="PTHR11358">
    <property type="entry name" value="ARGINASE/AGMATINASE"/>
    <property type="match status" value="1"/>
</dbReference>
<dbReference type="GO" id="GO:0050415">
    <property type="term" value="F:formimidoylglutamase activity"/>
    <property type="evidence" value="ECO:0007669"/>
    <property type="project" value="UniProtKB-EC"/>
</dbReference>
<feature type="binding site" evidence="5">
    <location>
        <position position="254"/>
    </location>
    <ligand>
        <name>Mn(2+)</name>
        <dbReference type="ChEBI" id="CHEBI:29035"/>
        <label>1</label>
    </ligand>
</feature>
<dbReference type="InterPro" id="IPR006035">
    <property type="entry name" value="Ureohydrolase"/>
</dbReference>
<keyword evidence="2 5" id="KW-0378">Hydrolase</keyword>
<feature type="binding site" evidence="5">
    <location>
        <position position="163"/>
    </location>
    <ligand>
        <name>Mn(2+)</name>
        <dbReference type="ChEBI" id="CHEBI:29035"/>
        <label>2</label>
    </ligand>
</feature>
<comment type="caution">
    <text evidence="8">The sequence shown here is derived from an EMBL/GenBank/DDBJ whole genome shotgun (WGS) entry which is preliminary data.</text>
</comment>
<reference evidence="9" key="1">
    <citation type="journal article" date="2019" name="Int. J. Syst. Evol. Microbiol.">
        <title>The Global Catalogue of Microorganisms (GCM) 10K type strain sequencing project: providing services to taxonomists for standard genome sequencing and annotation.</title>
        <authorList>
            <consortium name="The Broad Institute Genomics Platform"/>
            <consortium name="The Broad Institute Genome Sequencing Center for Infectious Disease"/>
            <person name="Wu L."/>
            <person name="Ma J."/>
        </authorList>
    </citation>
    <scope>NUCLEOTIDE SEQUENCE [LARGE SCALE GENOMIC DNA]</scope>
    <source>
        <strain evidence="9">CCUG 52468</strain>
    </source>
</reference>
<evidence type="ECO:0000256" key="1">
    <source>
        <dbReference type="ARBA" id="ARBA00022723"/>
    </source>
</evidence>
<dbReference type="PIRSF" id="PIRSF036979">
    <property type="entry name" value="Arginase"/>
    <property type="match status" value="1"/>
</dbReference>
<gene>
    <name evidence="5 8" type="primary">hutG</name>
    <name evidence="8" type="ORF">ACFQ2C_09450</name>
</gene>
<comment type="catalytic activity">
    <reaction evidence="5">
        <text>N-formimidoyl-L-glutamate + H2O = formamide + L-glutamate</text>
        <dbReference type="Rhea" id="RHEA:22492"/>
        <dbReference type="ChEBI" id="CHEBI:15377"/>
        <dbReference type="ChEBI" id="CHEBI:16397"/>
        <dbReference type="ChEBI" id="CHEBI:29985"/>
        <dbReference type="ChEBI" id="CHEBI:58928"/>
        <dbReference type="EC" id="3.5.3.8"/>
    </reaction>
</comment>
<accession>A0ABW3RLW4</accession>
<evidence type="ECO:0000313" key="9">
    <source>
        <dbReference type="Proteomes" id="UP001597205"/>
    </source>
</evidence>
<dbReference type="Proteomes" id="UP001597205">
    <property type="component" value="Unassembled WGS sequence"/>
</dbReference>
<keyword evidence="9" id="KW-1185">Reference proteome</keyword>
<evidence type="ECO:0000313" key="8">
    <source>
        <dbReference type="EMBL" id="MFD1165826.1"/>
    </source>
</evidence>
<dbReference type="InterPro" id="IPR005923">
    <property type="entry name" value="HutG"/>
</dbReference>
<feature type="binding site" evidence="5">
    <location>
        <position position="254"/>
    </location>
    <ligand>
        <name>Mn(2+)</name>
        <dbReference type="ChEBI" id="CHEBI:29035"/>
        <label>2</label>
    </ligand>
</feature>
<feature type="binding site" evidence="5">
    <location>
        <position position="165"/>
    </location>
    <ligand>
        <name>Mn(2+)</name>
        <dbReference type="ChEBI" id="CHEBI:29035"/>
        <label>1</label>
    </ligand>
</feature>
<dbReference type="SUPFAM" id="SSF52768">
    <property type="entry name" value="Arginase/deacetylase"/>
    <property type="match status" value="1"/>
</dbReference>
<name>A0ABW3RLW4_9SPHI</name>
<evidence type="ECO:0000256" key="2">
    <source>
        <dbReference type="ARBA" id="ARBA00022801"/>
    </source>
</evidence>
<keyword evidence="3 5" id="KW-0369">Histidine metabolism</keyword>
<organism evidence="8 9">
    <name type="scientific">Sphingobacterium daejeonense</name>
    <dbReference type="NCBI Taxonomy" id="371142"/>
    <lineage>
        <taxon>Bacteria</taxon>
        <taxon>Pseudomonadati</taxon>
        <taxon>Bacteroidota</taxon>
        <taxon>Sphingobacteriia</taxon>
        <taxon>Sphingobacteriales</taxon>
        <taxon>Sphingobacteriaceae</taxon>
        <taxon>Sphingobacterium</taxon>
    </lineage>
</organism>
<dbReference type="Pfam" id="PF00491">
    <property type="entry name" value="Arginase"/>
    <property type="match status" value="1"/>
</dbReference>
<protein>
    <recommendedName>
        <fullName evidence="5 6">Formimidoylglutamase</fullName>
        <ecNumber evidence="5 6">3.5.3.8</ecNumber>
    </recommendedName>
    <alternativeName>
        <fullName evidence="5">Formiminoglutamase</fullName>
    </alternativeName>
    <alternativeName>
        <fullName evidence="5">Formiminoglutamate hydrolase</fullName>
    </alternativeName>
</protein>
<sequence>MESLGNVFYKPGEPQNWTGRNDGDTPELKRWHQIIEFIDLDDHLPDLNSQYVLLGFCCDEGVKRNQGRIGAKDAPEALRKVLANLPNHLPNSRKIVDAGDVICISDDMESAQNELSKRVAQILEIGAFPIVLGGGHEVTYAHFNGLKRYSMSKKIGVINLDAHLDIRTTIDNQGNSGTGFYQIIEEGIKEGNSVKYLAIGIQDISNTKALFDFAQERGVEIIKADQISAENLQNIKTQILEFSKKVDHIYVTVDMDFFASAFAPGVSAPAFNGVIPDATFQTIYQTIISLPNLDSIDFAELNPIFDIDNRTTKLACDLIFKLVNKPL</sequence>
<keyword evidence="4 5" id="KW-0464">Manganese</keyword>
<evidence type="ECO:0000256" key="3">
    <source>
        <dbReference type="ARBA" id="ARBA00022808"/>
    </source>
</evidence>
<dbReference type="InterPro" id="IPR023696">
    <property type="entry name" value="Ureohydrolase_dom_sf"/>
</dbReference>
<dbReference type="CDD" id="cd09988">
    <property type="entry name" value="Formimidoylglutamase"/>
    <property type="match status" value="1"/>
</dbReference>
<proteinExistence type="inferred from homology"/>
<dbReference type="NCBIfam" id="TIGR01227">
    <property type="entry name" value="hutG"/>
    <property type="match status" value="1"/>
</dbReference>
<dbReference type="HAMAP" id="MF_00737">
    <property type="entry name" value="Formimidoylglutam"/>
    <property type="match status" value="1"/>
</dbReference>
<evidence type="ECO:0000256" key="6">
    <source>
        <dbReference type="NCBIfam" id="TIGR01227"/>
    </source>
</evidence>
<dbReference type="PANTHER" id="PTHR11358:SF35">
    <property type="entry name" value="FORMIMIDOYLGLUTAMASE"/>
    <property type="match status" value="1"/>
</dbReference>
<evidence type="ECO:0000256" key="7">
    <source>
        <dbReference type="PROSITE-ProRule" id="PRU00742"/>
    </source>
</evidence>
<evidence type="ECO:0000256" key="4">
    <source>
        <dbReference type="ARBA" id="ARBA00023211"/>
    </source>
</evidence>
<feature type="binding site" evidence="5">
    <location>
        <position position="256"/>
    </location>
    <ligand>
        <name>Mn(2+)</name>
        <dbReference type="ChEBI" id="CHEBI:29035"/>
        <label>2</label>
    </ligand>
</feature>
<comment type="similarity">
    <text evidence="5 7">Belongs to the arginase family.</text>
</comment>
<feature type="binding site" evidence="5">
    <location>
        <position position="161"/>
    </location>
    <ligand>
        <name>Mn(2+)</name>
        <dbReference type="ChEBI" id="CHEBI:29035"/>
        <label>1</label>
    </ligand>
</feature>
<dbReference type="EC" id="3.5.3.8" evidence="5 6"/>
<feature type="binding site" evidence="5">
    <location>
        <position position="161"/>
    </location>
    <ligand>
        <name>Mn(2+)</name>
        <dbReference type="ChEBI" id="CHEBI:29035"/>
        <label>2</label>
    </ligand>
</feature>
<comment type="pathway">
    <text evidence="5">Amino-acid degradation; L-histidine degradation into L-glutamate; L-glutamate from N-formimidoyl-L-glutamate (hydrolase route): step 1/1.</text>
</comment>
<dbReference type="EMBL" id="JBHTKY010000011">
    <property type="protein sequence ID" value="MFD1165826.1"/>
    <property type="molecule type" value="Genomic_DNA"/>
</dbReference>
<dbReference type="Gene3D" id="3.40.800.10">
    <property type="entry name" value="Ureohydrolase domain"/>
    <property type="match status" value="1"/>
</dbReference>
<comment type="function">
    <text evidence="5">Catalyzes the conversion of N-formimidoyl-L-glutamate to L-glutamate and formamide.</text>
</comment>